<feature type="compositionally biased region" description="Polar residues" evidence="1">
    <location>
        <begin position="294"/>
        <end position="315"/>
    </location>
</feature>
<dbReference type="AlphaFoldDB" id="A0A1L7XGE9"/>
<feature type="compositionally biased region" description="Basic and acidic residues" evidence="1">
    <location>
        <begin position="197"/>
        <end position="207"/>
    </location>
</feature>
<dbReference type="OrthoDB" id="3560303at2759"/>
<name>A0A1L7XGE9_9HELO</name>
<accession>A0A1L7XGE9</accession>
<evidence type="ECO:0000256" key="1">
    <source>
        <dbReference type="SAM" id="MobiDB-lite"/>
    </source>
</evidence>
<protein>
    <submittedName>
        <fullName evidence="2">Uncharacterized protein</fullName>
    </submittedName>
</protein>
<feature type="region of interest" description="Disordered" evidence="1">
    <location>
        <begin position="195"/>
        <end position="280"/>
    </location>
</feature>
<feature type="compositionally biased region" description="Pro residues" evidence="1">
    <location>
        <begin position="230"/>
        <end position="239"/>
    </location>
</feature>
<dbReference type="EMBL" id="FJOG01000025">
    <property type="protein sequence ID" value="CZR64111.1"/>
    <property type="molecule type" value="Genomic_DNA"/>
</dbReference>
<reference evidence="2 3" key="1">
    <citation type="submission" date="2016-03" db="EMBL/GenBank/DDBJ databases">
        <authorList>
            <person name="Ploux O."/>
        </authorList>
    </citation>
    <scope>NUCLEOTIDE SEQUENCE [LARGE SCALE GENOMIC DNA]</scope>
    <source>
        <strain evidence="2 3">UAMH 11012</strain>
    </source>
</reference>
<sequence>MLSTNHQQSSNQFIECQASFLHSWARPIMDFGHAREFYRITQLGEIGEYKHIRWNAIGRPTGCRDARTSIWFWWGSESAVKMRKYGMQRIVQDDDCVKRTRRSPHIPKMLMQQEIRYVGAADDLRCGELTQFAAAQPFPHPARGAAEHARLATRRNINPKTFPLVHQSPSSPETMGLIKTAIMTGGGIYAIKQLTKTAERRDRRSDSRSQSQPSTRGYREDNNQPQGYRGPPPPRPPFDPNNYNGYQEREQPQWYPATNPANDNARSYPPPPGYNPQDYTEDKRRSIYRADDYQPQQDSRYQPVPQQRYVQSQDQGFDDGAEQRQGRTSSMDGLAGMAMDFVGKKGGDGGRGSKLDQGLQMASGFLRK</sequence>
<dbReference type="Proteomes" id="UP000184330">
    <property type="component" value="Unassembled WGS sequence"/>
</dbReference>
<feature type="compositionally biased region" description="Basic and acidic residues" evidence="1">
    <location>
        <begin position="342"/>
        <end position="354"/>
    </location>
</feature>
<proteinExistence type="predicted"/>
<gene>
    <name evidence="2" type="ORF">PAC_14008</name>
</gene>
<organism evidence="2 3">
    <name type="scientific">Phialocephala subalpina</name>
    <dbReference type="NCBI Taxonomy" id="576137"/>
    <lineage>
        <taxon>Eukaryota</taxon>
        <taxon>Fungi</taxon>
        <taxon>Dikarya</taxon>
        <taxon>Ascomycota</taxon>
        <taxon>Pezizomycotina</taxon>
        <taxon>Leotiomycetes</taxon>
        <taxon>Helotiales</taxon>
        <taxon>Mollisiaceae</taxon>
        <taxon>Phialocephala</taxon>
        <taxon>Phialocephala fortinii species complex</taxon>
    </lineage>
</organism>
<feature type="region of interest" description="Disordered" evidence="1">
    <location>
        <begin position="293"/>
        <end position="368"/>
    </location>
</feature>
<evidence type="ECO:0000313" key="3">
    <source>
        <dbReference type="Proteomes" id="UP000184330"/>
    </source>
</evidence>
<evidence type="ECO:0000313" key="2">
    <source>
        <dbReference type="EMBL" id="CZR64111.1"/>
    </source>
</evidence>
<keyword evidence="3" id="KW-1185">Reference proteome</keyword>